<feature type="transmembrane region" description="Helical" evidence="5">
    <location>
        <begin position="136"/>
        <end position="165"/>
    </location>
</feature>
<sequence>MSNENQIFKVLEPVVLSYRQVLPVDIPRGQYVTTRDGHQSDDHAANRDKEQGTFDKNLYLYSEEMAERPHVASLLNTLANYDVSIPTVEDQQEGKAAPKKANLGTIAGVYLPCIQNIFGVIFFIRLVWIVGTAGAFVGFITVFLCCCVTFTTVISLSAIATNGIVPAGGSYFMISRSLGPEFGGAVGILFYLATTLAGSMYLVGAVEIFLNYLTPQLSLYGDFRVDQEVKYNNYRTYGTILLVLVGIMVYIGVAFVSKLAPIALLCVIISIICVYVGVFVNMDGKPDT</sequence>
<dbReference type="PANTHER" id="PTHR11827">
    <property type="entry name" value="SOLUTE CARRIER FAMILY 12, CATION COTRANSPORTERS"/>
    <property type="match status" value="1"/>
</dbReference>
<keyword evidence="8" id="KW-1185">Reference proteome</keyword>
<feature type="transmembrane region" description="Helical" evidence="5">
    <location>
        <begin position="109"/>
        <end position="130"/>
    </location>
</feature>
<dbReference type="GO" id="GO:0055064">
    <property type="term" value="P:chloride ion homeostasis"/>
    <property type="evidence" value="ECO:0007669"/>
    <property type="project" value="TreeGrafter"/>
</dbReference>
<dbReference type="EMBL" id="BMAU01021234">
    <property type="protein sequence ID" value="GFY02971.1"/>
    <property type="molecule type" value="Genomic_DNA"/>
</dbReference>
<feature type="transmembrane region" description="Helical" evidence="5">
    <location>
        <begin position="262"/>
        <end position="282"/>
    </location>
</feature>
<name>A0A8X6RZE8_TRICX</name>
<dbReference type="InterPro" id="IPR004842">
    <property type="entry name" value="SLC12A_fam"/>
</dbReference>
<evidence type="ECO:0000256" key="3">
    <source>
        <dbReference type="ARBA" id="ARBA00022989"/>
    </source>
</evidence>
<feature type="transmembrane region" description="Helical" evidence="5">
    <location>
        <begin position="186"/>
        <end position="214"/>
    </location>
</feature>
<dbReference type="Pfam" id="PF00324">
    <property type="entry name" value="AA_permease"/>
    <property type="match status" value="1"/>
</dbReference>
<evidence type="ECO:0000256" key="1">
    <source>
        <dbReference type="ARBA" id="ARBA00004141"/>
    </source>
</evidence>
<proteinExistence type="predicted"/>
<dbReference type="AlphaFoldDB" id="A0A8X6RZE8"/>
<evidence type="ECO:0000256" key="5">
    <source>
        <dbReference type="SAM" id="Phobius"/>
    </source>
</evidence>
<dbReference type="PANTHER" id="PTHR11827:SF73">
    <property type="entry name" value="KAZACHOC, ISOFORM G"/>
    <property type="match status" value="1"/>
</dbReference>
<dbReference type="GO" id="GO:0015379">
    <property type="term" value="F:potassium:chloride symporter activity"/>
    <property type="evidence" value="ECO:0007669"/>
    <property type="project" value="TreeGrafter"/>
</dbReference>
<dbReference type="GO" id="GO:0045202">
    <property type="term" value="C:synapse"/>
    <property type="evidence" value="ECO:0007669"/>
    <property type="project" value="GOC"/>
</dbReference>
<evidence type="ECO:0000256" key="2">
    <source>
        <dbReference type="ARBA" id="ARBA00022692"/>
    </source>
</evidence>
<organism evidence="7 8">
    <name type="scientific">Trichonephila clavipes</name>
    <name type="common">Golden silk orbweaver</name>
    <name type="synonym">Nephila clavipes</name>
    <dbReference type="NCBI Taxonomy" id="2585209"/>
    <lineage>
        <taxon>Eukaryota</taxon>
        <taxon>Metazoa</taxon>
        <taxon>Ecdysozoa</taxon>
        <taxon>Arthropoda</taxon>
        <taxon>Chelicerata</taxon>
        <taxon>Arachnida</taxon>
        <taxon>Araneae</taxon>
        <taxon>Araneomorphae</taxon>
        <taxon>Entelegynae</taxon>
        <taxon>Araneoidea</taxon>
        <taxon>Nephilidae</taxon>
        <taxon>Trichonephila</taxon>
    </lineage>
</organism>
<comment type="caution">
    <text evidence="7">The sequence shown here is derived from an EMBL/GenBank/DDBJ whole genome shotgun (WGS) entry which is preliminary data.</text>
</comment>
<dbReference type="GO" id="GO:0006884">
    <property type="term" value="P:cell volume homeostasis"/>
    <property type="evidence" value="ECO:0007669"/>
    <property type="project" value="TreeGrafter"/>
</dbReference>
<feature type="domain" description="Amino acid permease/ SLC12A" evidence="6">
    <location>
        <begin position="109"/>
        <end position="281"/>
    </location>
</feature>
<dbReference type="GO" id="GO:0007268">
    <property type="term" value="P:chemical synaptic transmission"/>
    <property type="evidence" value="ECO:0007669"/>
    <property type="project" value="TreeGrafter"/>
</dbReference>
<gene>
    <name evidence="7" type="primary">Slc12a6</name>
    <name evidence="7" type="ORF">TNCV_979761</name>
</gene>
<dbReference type="InterPro" id="IPR004841">
    <property type="entry name" value="AA-permease/SLC12A_dom"/>
</dbReference>
<feature type="transmembrane region" description="Helical" evidence="5">
    <location>
        <begin position="234"/>
        <end position="255"/>
    </location>
</feature>
<dbReference type="Proteomes" id="UP000887159">
    <property type="component" value="Unassembled WGS sequence"/>
</dbReference>
<comment type="subcellular location">
    <subcellularLocation>
        <location evidence="1">Membrane</location>
        <topology evidence="1">Multi-pass membrane protein</topology>
    </subcellularLocation>
</comment>
<accession>A0A8X6RZE8</accession>
<dbReference type="GO" id="GO:0055075">
    <property type="term" value="P:potassium ion homeostasis"/>
    <property type="evidence" value="ECO:0007669"/>
    <property type="project" value="TreeGrafter"/>
</dbReference>
<dbReference type="GO" id="GO:1990573">
    <property type="term" value="P:potassium ion import across plasma membrane"/>
    <property type="evidence" value="ECO:0007669"/>
    <property type="project" value="TreeGrafter"/>
</dbReference>
<evidence type="ECO:0000259" key="6">
    <source>
        <dbReference type="Pfam" id="PF00324"/>
    </source>
</evidence>
<keyword evidence="2 5" id="KW-0812">Transmembrane</keyword>
<dbReference type="Gene3D" id="1.20.1740.10">
    <property type="entry name" value="Amino acid/polyamine transporter I"/>
    <property type="match status" value="1"/>
</dbReference>
<dbReference type="GO" id="GO:0005886">
    <property type="term" value="C:plasma membrane"/>
    <property type="evidence" value="ECO:0007669"/>
    <property type="project" value="TreeGrafter"/>
</dbReference>
<evidence type="ECO:0000313" key="7">
    <source>
        <dbReference type="EMBL" id="GFY02971.1"/>
    </source>
</evidence>
<keyword evidence="4 5" id="KW-0472">Membrane</keyword>
<protein>
    <submittedName>
        <fullName evidence="7">Solute carrier family 12 member 6</fullName>
    </submittedName>
</protein>
<reference evidence="7" key="1">
    <citation type="submission" date="2020-08" db="EMBL/GenBank/DDBJ databases">
        <title>Multicomponent nature underlies the extraordinary mechanical properties of spider dragline silk.</title>
        <authorList>
            <person name="Kono N."/>
            <person name="Nakamura H."/>
            <person name="Mori M."/>
            <person name="Yoshida Y."/>
            <person name="Ohtoshi R."/>
            <person name="Malay A.D."/>
            <person name="Moran D.A.P."/>
            <person name="Tomita M."/>
            <person name="Numata K."/>
            <person name="Arakawa K."/>
        </authorList>
    </citation>
    <scope>NUCLEOTIDE SEQUENCE</scope>
</reference>
<evidence type="ECO:0000313" key="8">
    <source>
        <dbReference type="Proteomes" id="UP000887159"/>
    </source>
</evidence>
<keyword evidence="3 5" id="KW-1133">Transmembrane helix</keyword>
<evidence type="ECO:0000256" key="4">
    <source>
        <dbReference type="ARBA" id="ARBA00023136"/>
    </source>
</evidence>